<protein>
    <submittedName>
        <fullName evidence="1">Uncharacterized protein</fullName>
    </submittedName>
</protein>
<organism evidence="1 2">
    <name type="scientific">Phytophthora cactorum</name>
    <dbReference type="NCBI Taxonomy" id="29920"/>
    <lineage>
        <taxon>Eukaryota</taxon>
        <taxon>Sar</taxon>
        <taxon>Stramenopiles</taxon>
        <taxon>Oomycota</taxon>
        <taxon>Peronosporomycetes</taxon>
        <taxon>Peronosporales</taxon>
        <taxon>Peronosporaceae</taxon>
        <taxon>Phytophthora</taxon>
    </lineage>
</organism>
<reference evidence="1" key="1">
    <citation type="submission" date="2018-10" db="EMBL/GenBank/DDBJ databases">
        <title>Effector identification in a new, highly contiguous assembly of the strawberry crown rot pathogen Phytophthora cactorum.</title>
        <authorList>
            <person name="Armitage A.D."/>
            <person name="Nellist C.F."/>
            <person name="Bates H."/>
            <person name="Vickerstaff R.J."/>
            <person name="Harrison R.J."/>
        </authorList>
    </citation>
    <scope>NUCLEOTIDE SEQUENCE</scope>
    <source>
        <strain evidence="1">4040</strain>
    </source>
</reference>
<comment type="caution">
    <text evidence="1">The sequence shown here is derived from an EMBL/GenBank/DDBJ whole genome shotgun (WGS) entry which is preliminary data.</text>
</comment>
<accession>A0A8T1D7B1</accession>
<dbReference type="AlphaFoldDB" id="A0A8T1D7B1"/>
<sequence>MKTYRFGEHRNGVEDGGEWEVRVSRKKKRDG</sequence>
<dbReference type="Proteomes" id="UP000736787">
    <property type="component" value="Unassembled WGS sequence"/>
</dbReference>
<proteinExistence type="predicted"/>
<gene>
    <name evidence="1" type="ORF">PC117_g12096</name>
</gene>
<name>A0A8T1D7B1_9STRA</name>
<evidence type="ECO:0000313" key="2">
    <source>
        <dbReference type="Proteomes" id="UP000736787"/>
    </source>
</evidence>
<evidence type="ECO:0000313" key="1">
    <source>
        <dbReference type="EMBL" id="KAG2936477.1"/>
    </source>
</evidence>
<dbReference type="EMBL" id="RCMK01000326">
    <property type="protein sequence ID" value="KAG2936477.1"/>
    <property type="molecule type" value="Genomic_DNA"/>
</dbReference>